<organism evidence="2">
    <name type="scientific">Mesocestoides corti</name>
    <name type="common">Flatworm</name>
    <dbReference type="NCBI Taxonomy" id="53468"/>
    <lineage>
        <taxon>Eukaryota</taxon>
        <taxon>Metazoa</taxon>
        <taxon>Spiralia</taxon>
        <taxon>Lophotrochozoa</taxon>
        <taxon>Platyhelminthes</taxon>
        <taxon>Cestoda</taxon>
        <taxon>Eucestoda</taxon>
        <taxon>Cyclophyllidea</taxon>
        <taxon>Mesocestoididae</taxon>
        <taxon>Mesocestoides</taxon>
    </lineage>
</organism>
<accession>A0A5K3FFH4</accession>
<protein>
    <submittedName>
        <fullName evidence="2">Membrane-associated protein</fullName>
    </submittedName>
</protein>
<evidence type="ECO:0000313" key="2">
    <source>
        <dbReference type="WBParaSite" id="MCU_007748-RA"/>
    </source>
</evidence>
<proteinExistence type="predicted"/>
<dbReference type="WBParaSite" id="MCU_007748-RA">
    <property type="protein sequence ID" value="MCU_007748-RA"/>
    <property type="gene ID" value="MCU_007748"/>
</dbReference>
<keyword evidence="1" id="KW-0472">Membrane</keyword>
<reference evidence="2" key="1">
    <citation type="submission" date="2019-11" db="UniProtKB">
        <authorList>
            <consortium name="WormBaseParasite"/>
        </authorList>
    </citation>
    <scope>IDENTIFICATION</scope>
</reference>
<dbReference type="AlphaFoldDB" id="A0A5K3FFH4"/>
<evidence type="ECO:0000256" key="1">
    <source>
        <dbReference type="SAM" id="Phobius"/>
    </source>
</evidence>
<feature type="transmembrane region" description="Helical" evidence="1">
    <location>
        <begin position="99"/>
        <end position="123"/>
    </location>
</feature>
<keyword evidence="1" id="KW-0812">Transmembrane</keyword>
<keyword evidence="1" id="KW-1133">Transmembrane helix</keyword>
<sequence>MRRMALASLCPFLVAGNMRPSQNSTLGAAAPNTMTAIIQKRIRQINFQSRMLKICGMVCLTLSVAAFTTGVTLMILDFDGNDDEYYMEDGVMKTRMGMFDYGVIILGVAVVLTVCAAIFWGLLCFLPAASMASLQAAIAASVSTVGGDRCLLNGFNASLSTHHTHTHTRSTFCVLSQRQ</sequence>
<feature type="transmembrane region" description="Helical" evidence="1">
    <location>
        <begin position="51"/>
        <end position="78"/>
    </location>
</feature>
<name>A0A5K3FFH4_MESCO</name>